<accession>A0ACC2WVM8</accession>
<sequence>MKAIRRAGPRAKYYLARQSAADDQADYGKLEIRDHREIMEQALEVDQGTSKTARDRLGREVGINGQNLMKQLLGLWKGTYKATMMTGDPTIDEDYVLSEHQWDLSDREVAQSTKLVPAQMAPSLTSVTERGYWNADSYALYYRFDAKFLPVCTAPLHALLHMGECIRRQGPPCHYWCYTMERYGGWVKREVLKNRKRPIEALNNRVFMQEQISQVLSTIEHADELVAWMNAVSSLSADRSTETADEKETYSHVGYRGRLVDAEKGGYVPSIKVLRALAEHMETEEWTAARQTSKSLVRYLVDDIKGDVLGAQNGAAANLTIVATLAGRKFTTPEQDIQWGKPRGRRLSGGARFKKILSFDWEGTTRCAAVIMPCREDTVDWTPGRPKGTGPQFVKTDNRPQPLQVVDLKALITIAGRVPRPGLKGMVVFDTSRGLLDPELLNV</sequence>
<comment type="caution">
    <text evidence="1">The sequence shown here is derived from an EMBL/GenBank/DDBJ whole genome shotgun (WGS) entry which is preliminary data.</text>
</comment>
<protein>
    <submittedName>
        <fullName evidence="1">Uncharacterized protein</fullName>
    </submittedName>
</protein>
<keyword evidence="2" id="KW-1185">Reference proteome</keyword>
<reference evidence="1" key="1">
    <citation type="submission" date="2023-04" db="EMBL/GenBank/DDBJ databases">
        <title>Draft Genome sequencing of Naganishia species isolated from polar environments using Oxford Nanopore Technology.</title>
        <authorList>
            <person name="Leo P."/>
            <person name="Venkateswaran K."/>
        </authorList>
    </citation>
    <scope>NUCLEOTIDE SEQUENCE</scope>
    <source>
        <strain evidence="1">MNA-CCFEE 5262</strain>
    </source>
</reference>
<name>A0ACC2WVM8_9TREE</name>
<dbReference type="EMBL" id="JASBWS010000006">
    <property type="protein sequence ID" value="KAJ9115199.1"/>
    <property type="molecule type" value="Genomic_DNA"/>
</dbReference>
<evidence type="ECO:0000313" key="1">
    <source>
        <dbReference type="EMBL" id="KAJ9115199.1"/>
    </source>
</evidence>
<gene>
    <name evidence="1" type="ORF">QFC20_001066</name>
</gene>
<evidence type="ECO:0000313" key="2">
    <source>
        <dbReference type="Proteomes" id="UP001230649"/>
    </source>
</evidence>
<organism evidence="1 2">
    <name type="scientific">Naganishia adeliensis</name>
    <dbReference type="NCBI Taxonomy" id="92952"/>
    <lineage>
        <taxon>Eukaryota</taxon>
        <taxon>Fungi</taxon>
        <taxon>Dikarya</taxon>
        <taxon>Basidiomycota</taxon>
        <taxon>Agaricomycotina</taxon>
        <taxon>Tremellomycetes</taxon>
        <taxon>Filobasidiales</taxon>
        <taxon>Filobasidiaceae</taxon>
        <taxon>Naganishia</taxon>
    </lineage>
</organism>
<dbReference type="Proteomes" id="UP001230649">
    <property type="component" value="Unassembled WGS sequence"/>
</dbReference>
<proteinExistence type="predicted"/>